<dbReference type="RefSeq" id="WP_228351821.1">
    <property type="nucleotide sequence ID" value="NZ_JACEGA010000001.1"/>
</dbReference>
<dbReference type="CDD" id="cd04301">
    <property type="entry name" value="NAT_SF"/>
    <property type="match status" value="1"/>
</dbReference>
<name>A0A839JZK2_9FIRM</name>
<sequence>MKILLAERCDAPVICDIVHRTIEGIYPNYYPTEVVKFFVDYHNEEKIRADIEQNMVYVIEDNDQIVATGSIDGRTIGRLYVLPEYQGKGYGYEMMNFLEATVSKEYPTSFLEASLPSYDYYLRRGYYPVEYLKYEVENHRVLCYYTMEKKLT</sequence>
<dbReference type="SUPFAM" id="SSF55729">
    <property type="entry name" value="Acyl-CoA N-acyltransferases (Nat)"/>
    <property type="match status" value="1"/>
</dbReference>
<dbReference type="GO" id="GO:0016747">
    <property type="term" value="F:acyltransferase activity, transferring groups other than amino-acyl groups"/>
    <property type="evidence" value="ECO:0007669"/>
    <property type="project" value="InterPro"/>
</dbReference>
<keyword evidence="3" id="KW-1185">Reference proteome</keyword>
<dbReference type="PROSITE" id="PS51186">
    <property type="entry name" value="GNAT"/>
    <property type="match status" value="1"/>
</dbReference>
<proteinExistence type="predicted"/>
<gene>
    <name evidence="2" type="ORF">H0486_04275</name>
</gene>
<protein>
    <submittedName>
        <fullName evidence="2">GNAT family N-acetyltransferase</fullName>
    </submittedName>
</protein>
<organism evidence="2 3">
    <name type="scientific">Variimorphobacter saccharofermentans</name>
    <dbReference type="NCBI Taxonomy" id="2755051"/>
    <lineage>
        <taxon>Bacteria</taxon>
        <taxon>Bacillati</taxon>
        <taxon>Bacillota</taxon>
        <taxon>Clostridia</taxon>
        <taxon>Lachnospirales</taxon>
        <taxon>Lachnospiraceae</taxon>
        <taxon>Variimorphobacter</taxon>
    </lineage>
</organism>
<dbReference type="Gene3D" id="3.40.630.30">
    <property type="match status" value="1"/>
</dbReference>
<dbReference type="AlphaFoldDB" id="A0A839JZK2"/>
<accession>A0A839JZK2</accession>
<comment type="caution">
    <text evidence="2">The sequence shown here is derived from an EMBL/GenBank/DDBJ whole genome shotgun (WGS) entry which is preliminary data.</text>
</comment>
<dbReference type="Pfam" id="PF13673">
    <property type="entry name" value="Acetyltransf_10"/>
    <property type="match status" value="1"/>
</dbReference>
<feature type="domain" description="N-acetyltransferase" evidence="1">
    <location>
        <begin position="1"/>
        <end position="152"/>
    </location>
</feature>
<evidence type="ECO:0000313" key="2">
    <source>
        <dbReference type="EMBL" id="MBB2182089.1"/>
    </source>
</evidence>
<dbReference type="EMBL" id="JACEGA010000001">
    <property type="protein sequence ID" value="MBB2182089.1"/>
    <property type="molecule type" value="Genomic_DNA"/>
</dbReference>
<evidence type="ECO:0000259" key="1">
    <source>
        <dbReference type="PROSITE" id="PS51186"/>
    </source>
</evidence>
<dbReference type="InterPro" id="IPR016181">
    <property type="entry name" value="Acyl_CoA_acyltransferase"/>
</dbReference>
<dbReference type="Proteomes" id="UP000574276">
    <property type="component" value="Unassembled WGS sequence"/>
</dbReference>
<reference evidence="2 3" key="1">
    <citation type="submission" date="2020-07" db="EMBL/GenBank/DDBJ databases">
        <title>Characterization and genome sequencing of isolate MD1, a novel member within the family Lachnospiraceae.</title>
        <authorList>
            <person name="Rettenmaier R."/>
            <person name="Di Bello L."/>
            <person name="Zinser C."/>
            <person name="Scheitz K."/>
            <person name="Liebl W."/>
            <person name="Zverlov V."/>
        </authorList>
    </citation>
    <scope>NUCLEOTIDE SEQUENCE [LARGE SCALE GENOMIC DNA]</scope>
    <source>
        <strain evidence="2 3">MD1</strain>
    </source>
</reference>
<dbReference type="InterPro" id="IPR000182">
    <property type="entry name" value="GNAT_dom"/>
</dbReference>
<keyword evidence="2" id="KW-0808">Transferase</keyword>
<evidence type="ECO:0000313" key="3">
    <source>
        <dbReference type="Proteomes" id="UP000574276"/>
    </source>
</evidence>